<dbReference type="EMBL" id="BK015792">
    <property type="protein sequence ID" value="DAE25118.1"/>
    <property type="molecule type" value="Genomic_DNA"/>
</dbReference>
<sequence>MIILGIIVGGAIIFAAGCLVGRFIRAGGAWDE</sequence>
<reference evidence="2" key="1">
    <citation type="journal article" date="2021" name="Proc. Natl. Acad. Sci. U.S.A.">
        <title>A Catalog of Tens of Thousands of Viruses from Human Metagenomes Reveals Hidden Associations with Chronic Diseases.</title>
        <authorList>
            <person name="Tisza M.J."/>
            <person name="Buck C.B."/>
        </authorList>
    </citation>
    <scope>NUCLEOTIDE SEQUENCE</scope>
    <source>
        <strain evidence="2">Ct4Am4</strain>
    </source>
</reference>
<protein>
    <submittedName>
        <fullName evidence="2">TM helix protein</fullName>
    </submittedName>
</protein>
<evidence type="ECO:0000256" key="1">
    <source>
        <dbReference type="SAM" id="Phobius"/>
    </source>
</evidence>
<evidence type="ECO:0000313" key="2">
    <source>
        <dbReference type="EMBL" id="DAE25118.1"/>
    </source>
</evidence>
<proteinExistence type="predicted"/>
<keyword evidence="1" id="KW-1133">Transmembrane helix</keyword>
<feature type="transmembrane region" description="Helical" evidence="1">
    <location>
        <begin position="6"/>
        <end position="24"/>
    </location>
</feature>
<keyword evidence="1" id="KW-0472">Membrane</keyword>
<organism evidence="2">
    <name type="scientific">Siphoviridae sp. ct4Am4</name>
    <dbReference type="NCBI Taxonomy" id="2826287"/>
    <lineage>
        <taxon>Viruses</taxon>
        <taxon>Duplodnaviria</taxon>
        <taxon>Heunggongvirae</taxon>
        <taxon>Uroviricota</taxon>
        <taxon>Caudoviricetes</taxon>
    </lineage>
</organism>
<accession>A0A8S5R0Y2</accession>
<name>A0A8S5R0Y2_9CAUD</name>
<keyword evidence="1" id="KW-0812">Transmembrane</keyword>